<dbReference type="PROSITE" id="PS50011">
    <property type="entry name" value="PROTEIN_KINASE_DOM"/>
    <property type="match status" value="1"/>
</dbReference>
<evidence type="ECO:0000259" key="4">
    <source>
        <dbReference type="PROSITE" id="PS50011"/>
    </source>
</evidence>
<dbReference type="Proteomes" id="UP000663827">
    <property type="component" value="Unassembled WGS sequence"/>
</dbReference>
<dbReference type="GO" id="GO:0004672">
    <property type="term" value="F:protein kinase activity"/>
    <property type="evidence" value="ECO:0007669"/>
    <property type="project" value="InterPro"/>
</dbReference>
<keyword evidence="1 3" id="KW-0853">WD repeat</keyword>
<dbReference type="SUPFAM" id="SSF50978">
    <property type="entry name" value="WD40 repeat-like"/>
    <property type="match status" value="1"/>
</dbReference>
<feature type="repeat" description="WD" evidence="3">
    <location>
        <begin position="182"/>
        <end position="223"/>
    </location>
</feature>
<dbReference type="Gene3D" id="2.130.10.10">
    <property type="entry name" value="YVTN repeat-like/Quinoprotein amine dehydrogenase"/>
    <property type="match status" value="3"/>
</dbReference>
<dbReference type="EMBL" id="CAJNJQ010000480">
    <property type="protein sequence ID" value="CAE7081054.1"/>
    <property type="molecule type" value="Genomic_DNA"/>
</dbReference>
<dbReference type="PROSITE" id="PS00678">
    <property type="entry name" value="WD_REPEATS_1"/>
    <property type="match status" value="1"/>
</dbReference>
<name>A0A8H3DZ50_9AGAM</name>
<dbReference type="PROSITE" id="PS50294">
    <property type="entry name" value="WD_REPEATS_REGION"/>
    <property type="match status" value="6"/>
</dbReference>
<gene>
    <name evidence="5" type="ORF">RDB_LOCUS23737</name>
</gene>
<dbReference type="PANTHER" id="PTHR19848:SF8">
    <property type="entry name" value="F-BOX AND WD REPEAT DOMAIN CONTAINING 7"/>
    <property type="match status" value="1"/>
</dbReference>
<dbReference type="InterPro" id="IPR019775">
    <property type="entry name" value="WD40_repeat_CS"/>
</dbReference>
<dbReference type="Pfam" id="PF00400">
    <property type="entry name" value="WD40"/>
    <property type="match status" value="6"/>
</dbReference>
<evidence type="ECO:0000313" key="5">
    <source>
        <dbReference type="EMBL" id="CAE7081054.1"/>
    </source>
</evidence>
<dbReference type="Gene3D" id="1.10.510.10">
    <property type="entry name" value="Transferase(Phosphotransferase) domain 1"/>
    <property type="match status" value="1"/>
</dbReference>
<feature type="domain" description="Protein kinase" evidence="4">
    <location>
        <begin position="348"/>
        <end position="497"/>
    </location>
</feature>
<feature type="repeat" description="WD" evidence="3">
    <location>
        <begin position="268"/>
        <end position="298"/>
    </location>
</feature>
<dbReference type="PROSITE" id="PS50082">
    <property type="entry name" value="WD_REPEATS_2"/>
    <property type="match status" value="6"/>
</dbReference>
<dbReference type="SUPFAM" id="SSF56112">
    <property type="entry name" value="Protein kinase-like (PK-like)"/>
    <property type="match status" value="1"/>
</dbReference>
<dbReference type="InterPro" id="IPR020472">
    <property type="entry name" value="WD40_PAC1"/>
</dbReference>
<reference evidence="5" key="1">
    <citation type="submission" date="2021-01" db="EMBL/GenBank/DDBJ databases">
        <authorList>
            <person name="Kaushik A."/>
        </authorList>
    </citation>
    <scope>NUCLEOTIDE SEQUENCE</scope>
    <source>
        <strain evidence="5">AG5</strain>
    </source>
</reference>
<feature type="repeat" description="WD" evidence="3">
    <location>
        <begin position="47"/>
        <end position="88"/>
    </location>
</feature>
<dbReference type="PANTHER" id="PTHR19848">
    <property type="entry name" value="WD40 REPEAT PROTEIN"/>
    <property type="match status" value="1"/>
</dbReference>
<dbReference type="InterPro" id="IPR000719">
    <property type="entry name" value="Prot_kinase_dom"/>
</dbReference>
<evidence type="ECO:0000313" key="6">
    <source>
        <dbReference type="Proteomes" id="UP000663827"/>
    </source>
</evidence>
<dbReference type="InterPro" id="IPR015943">
    <property type="entry name" value="WD40/YVTN_repeat-like_dom_sf"/>
</dbReference>
<accession>A0A8H3DZ50</accession>
<evidence type="ECO:0000256" key="3">
    <source>
        <dbReference type="PROSITE-ProRule" id="PRU00221"/>
    </source>
</evidence>
<dbReference type="InterPro" id="IPR001680">
    <property type="entry name" value="WD40_rpt"/>
</dbReference>
<evidence type="ECO:0000256" key="2">
    <source>
        <dbReference type="ARBA" id="ARBA00022737"/>
    </source>
</evidence>
<dbReference type="InterPro" id="IPR011009">
    <property type="entry name" value="Kinase-like_dom_sf"/>
</dbReference>
<sequence>MIVHEGHTDRVWSVAISPDGKLLVSGSLDRTVRMWDTHNSSPVGKPLRGHSSDIYSVSYSPLGNLIASASWDKTIRLWDPSTGQQSGEPLKGDQPFASVAFSADAKLIASGSGGPSSSPTANVVQMWDVQTRKALLAPFKGHTHYVWTVSFSLDSSRVVSGSWDKTIHIWDAERGTTIVGPLEGHTDHVCSTTFSPSGTQILSCSDDGTIRFWDARTGGTIGKPYKGHIGAVNSAAFSPCGTYVASGGNDNTVRLWDNRAGCQVDQPLKEHTGAVRSVAYSPCGQHIVSGSDDRKVIIRGCLSGIPDPDDHAGPQISTSGVVPSAQQMFDLLRNAGCVDLSSQMDPRQEAVMTSSGGGFGDIWQGRLNNEAKVTIKVWRTDPVGQCDHTTLERAAHELFDLSRIDHLNIHLLQGVIMFKDHYLGMVSEWMDNGNIYEYLAKCPYADRYQLVLRPNRVRSGLYASSQQGIFLFIRVAPNGRTNNDEFRYMVISKLSML</sequence>
<organism evidence="5 6">
    <name type="scientific">Rhizoctonia solani</name>
    <dbReference type="NCBI Taxonomy" id="456999"/>
    <lineage>
        <taxon>Eukaryota</taxon>
        <taxon>Fungi</taxon>
        <taxon>Dikarya</taxon>
        <taxon>Basidiomycota</taxon>
        <taxon>Agaricomycotina</taxon>
        <taxon>Agaricomycetes</taxon>
        <taxon>Cantharellales</taxon>
        <taxon>Ceratobasidiaceae</taxon>
        <taxon>Rhizoctonia</taxon>
    </lineage>
</organism>
<dbReference type="InterPro" id="IPR001245">
    <property type="entry name" value="Ser-Thr/Tyr_kinase_cat_dom"/>
</dbReference>
<proteinExistence type="predicted"/>
<feature type="repeat" description="WD" evidence="3">
    <location>
        <begin position="225"/>
        <end position="257"/>
    </location>
</feature>
<keyword evidence="2" id="KW-0677">Repeat</keyword>
<dbReference type="Pfam" id="PF07714">
    <property type="entry name" value="PK_Tyr_Ser-Thr"/>
    <property type="match status" value="1"/>
</dbReference>
<evidence type="ECO:0000256" key="1">
    <source>
        <dbReference type="ARBA" id="ARBA00022574"/>
    </source>
</evidence>
<protein>
    <recommendedName>
        <fullName evidence="4">Protein kinase domain-containing protein</fullName>
    </recommendedName>
</protein>
<dbReference type="SMART" id="SM00320">
    <property type="entry name" value="WD40"/>
    <property type="match status" value="7"/>
</dbReference>
<dbReference type="PRINTS" id="PR00320">
    <property type="entry name" value="GPROTEINBRPT"/>
</dbReference>
<dbReference type="CDD" id="cd00200">
    <property type="entry name" value="WD40"/>
    <property type="match status" value="1"/>
</dbReference>
<feature type="repeat" description="WD" evidence="3">
    <location>
        <begin position="139"/>
        <end position="180"/>
    </location>
</feature>
<dbReference type="AlphaFoldDB" id="A0A8H3DZ50"/>
<dbReference type="GO" id="GO:0005524">
    <property type="term" value="F:ATP binding"/>
    <property type="evidence" value="ECO:0007669"/>
    <property type="project" value="InterPro"/>
</dbReference>
<dbReference type="InterPro" id="IPR036322">
    <property type="entry name" value="WD40_repeat_dom_sf"/>
</dbReference>
<feature type="repeat" description="WD" evidence="3">
    <location>
        <begin position="4"/>
        <end position="45"/>
    </location>
</feature>
<comment type="caution">
    <text evidence="5">The sequence shown here is derived from an EMBL/GenBank/DDBJ whole genome shotgun (WGS) entry which is preliminary data.</text>
</comment>